<evidence type="ECO:0000313" key="13">
    <source>
        <dbReference type="Proteomes" id="UP000293865"/>
    </source>
</evidence>
<gene>
    <name evidence="12" type="ORF">ESP51_19065</name>
</gene>
<dbReference type="InterPro" id="IPR027417">
    <property type="entry name" value="P-loop_NTPase"/>
</dbReference>
<dbReference type="PANTHER" id="PTHR42760">
    <property type="entry name" value="SHORT-CHAIN DEHYDROGENASES/REDUCTASES FAMILY MEMBER"/>
    <property type="match status" value="1"/>
</dbReference>
<dbReference type="GO" id="GO:0016616">
    <property type="term" value="F:oxidoreductase activity, acting on the CH-OH group of donors, NAD or NADP as acceptor"/>
    <property type="evidence" value="ECO:0007669"/>
    <property type="project" value="TreeGrafter"/>
</dbReference>
<dbReference type="SUPFAM" id="SSF51735">
    <property type="entry name" value="NAD(P)-binding Rossmann-fold domains"/>
    <property type="match status" value="1"/>
</dbReference>
<keyword evidence="13" id="KW-1185">Reference proteome</keyword>
<comment type="caution">
    <text evidence="12">The sequence shown here is derived from an EMBL/GenBank/DDBJ whole genome shotgun (WGS) entry which is preliminary data.</text>
</comment>
<keyword evidence="5" id="KW-0808">Transferase</keyword>
<dbReference type="InterPro" id="IPR036291">
    <property type="entry name" value="NAD(P)-bd_dom_sf"/>
</dbReference>
<keyword evidence="10" id="KW-0311">Gluconate utilization</keyword>
<dbReference type="FunFam" id="3.40.50.720:FF:000084">
    <property type="entry name" value="Short-chain dehydrogenase reductase"/>
    <property type="match status" value="1"/>
</dbReference>
<protein>
    <recommendedName>
        <fullName evidence="4">gluconokinase</fullName>
        <ecNumber evidence="4">2.7.1.12</ecNumber>
    </recommendedName>
</protein>
<dbReference type="CDD" id="cd02021">
    <property type="entry name" value="GntK"/>
    <property type="match status" value="1"/>
</dbReference>
<dbReference type="PRINTS" id="PR00081">
    <property type="entry name" value="GDHRDH"/>
</dbReference>
<name>A0A4Q2KTW8_9MICO</name>
<comment type="similarity">
    <text evidence="2">Belongs to the short-chain dehydrogenases/reductases (SDR) family.</text>
</comment>
<comment type="pathway">
    <text evidence="1">Carbohydrate acid metabolism.</text>
</comment>
<keyword evidence="9" id="KW-0560">Oxidoreductase</keyword>
<dbReference type="SUPFAM" id="SSF52540">
    <property type="entry name" value="P-loop containing nucleoside triphosphate hydrolases"/>
    <property type="match status" value="1"/>
</dbReference>
<keyword evidence="6" id="KW-0547">Nucleotide-binding</keyword>
<reference evidence="12 13" key="1">
    <citation type="submission" date="2019-01" db="EMBL/GenBank/DDBJ databases">
        <title>Agromyces.</title>
        <authorList>
            <person name="Li J."/>
        </authorList>
    </citation>
    <scope>NUCLEOTIDE SEQUENCE [LARGE SCALE GENOMIC DNA]</scope>
    <source>
        <strain evidence="12 13">DSM 15934</strain>
    </source>
</reference>
<dbReference type="Pfam" id="PF13561">
    <property type="entry name" value="adh_short_C2"/>
    <property type="match status" value="1"/>
</dbReference>
<dbReference type="InterPro" id="IPR006001">
    <property type="entry name" value="Therm_gnt_kin"/>
</dbReference>
<proteinExistence type="inferred from homology"/>
<evidence type="ECO:0000256" key="6">
    <source>
        <dbReference type="ARBA" id="ARBA00022741"/>
    </source>
</evidence>
<dbReference type="Pfam" id="PF13671">
    <property type="entry name" value="AAA_33"/>
    <property type="match status" value="1"/>
</dbReference>
<evidence type="ECO:0000256" key="9">
    <source>
        <dbReference type="ARBA" id="ARBA00023002"/>
    </source>
</evidence>
<dbReference type="AlphaFoldDB" id="A0A4Q2KTW8"/>
<comment type="similarity">
    <text evidence="3">Belongs to the gluconokinase GntK/GntV family.</text>
</comment>
<dbReference type="EMBL" id="SDPN01000061">
    <property type="protein sequence ID" value="RXZ67153.1"/>
    <property type="molecule type" value="Genomic_DNA"/>
</dbReference>
<evidence type="ECO:0000256" key="5">
    <source>
        <dbReference type="ARBA" id="ARBA00022679"/>
    </source>
</evidence>
<dbReference type="InterPro" id="IPR002347">
    <property type="entry name" value="SDR_fam"/>
</dbReference>
<keyword evidence="7" id="KW-0418">Kinase</keyword>
<evidence type="ECO:0000256" key="2">
    <source>
        <dbReference type="ARBA" id="ARBA00006484"/>
    </source>
</evidence>
<comment type="catalytic activity">
    <reaction evidence="11">
        <text>D-gluconate + ATP = 6-phospho-D-gluconate + ADP + H(+)</text>
        <dbReference type="Rhea" id="RHEA:19433"/>
        <dbReference type="ChEBI" id="CHEBI:15378"/>
        <dbReference type="ChEBI" id="CHEBI:18391"/>
        <dbReference type="ChEBI" id="CHEBI:30616"/>
        <dbReference type="ChEBI" id="CHEBI:58759"/>
        <dbReference type="ChEBI" id="CHEBI:456216"/>
        <dbReference type="EC" id="2.7.1.12"/>
    </reaction>
</comment>
<dbReference type="Gene3D" id="3.40.50.720">
    <property type="entry name" value="NAD(P)-binding Rossmann-like Domain"/>
    <property type="match status" value="1"/>
</dbReference>
<evidence type="ECO:0000313" key="12">
    <source>
        <dbReference type="EMBL" id="RXZ67153.1"/>
    </source>
</evidence>
<sequence length="438" mass="46133">MAASVTLSGRPVVVMGVSGSGKTTVGSRLARELDRHFLDGDDLHPRENRAKMAAGIPLDDDDRRPWLEEISLRLRSGDDAGHPLVIACSALKRSYRDILTSLAPSTVFVHLAGDPAVIGDRMRARDHEFMPATLLASQVAVLEPLGDDEGGVVIDITRSPDDVVGAALAALASLETPEAQDAPERGLFDLTGRMCLVTGSSRGIGNVIARGLADAGATVVLNGVDPGRLAAARENLAATHGDRIHARAFDVTDQGAVADAVAAIEAELGPVGVLVNNAGIQHREPLLDVSVEDWNRVLTTDLTSAFLVGREVARSMIARGRGKIINIASVQADLARPSIGPYTAAKGGLRNLTRAMTAEWAGAGLQINAIAPGYIHTEMTQPLVDDPEFNAFILRRTPAARWGATRDLVGPAVWLASDGSDFVNGQVIFVDGGMTVIV</sequence>
<evidence type="ECO:0000256" key="1">
    <source>
        <dbReference type="ARBA" id="ARBA00004761"/>
    </source>
</evidence>
<evidence type="ECO:0000256" key="4">
    <source>
        <dbReference type="ARBA" id="ARBA00012054"/>
    </source>
</evidence>
<dbReference type="PANTHER" id="PTHR42760:SF5">
    <property type="entry name" value="2-DEHYDRO-3-DEOXY-D-GLUCONATE 5-DEHYDROGENASE"/>
    <property type="match status" value="1"/>
</dbReference>
<keyword evidence="8" id="KW-0067">ATP-binding</keyword>
<evidence type="ECO:0000256" key="7">
    <source>
        <dbReference type="ARBA" id="ARBA00022777"/>
    </source>
</evidence>
<dbReference type="GO" id="GO:0005524">
    <property type="term" value="F:ATP binding"/>
    <property type="evidence" value="ECO:0007669"/>
    <property type="project" value="UniProtKB-KW"/>
</dbReference>
<accession>A0A4Q2KTW8</accession>
<dbReference type="NCBIfam" id="TIGR01313">
    <property type="entry name" value="therm_gnt_kin"/>
    <property type="match status" value="1"/>
</dbReference>
<evidence type="ECO:0000256" key="8">
    <source>
        <dbReference type="ARBA" id="ARBA00022840"/>
    </source>
</evidence>
<dbReference type="Gene3D" id="3.40.50.300">
    <property type="entry name" value="P-loop containing nucleotide triphosphate hydrolases"/>
    <property type="match status" value="1"/>
</dbReference>
<dbReference type="Proteomes" id="UP000293865">
    <property type="component" value="Unassembled WGS sequence"/>
</dbReference>
<dbReference type="FunFam" id="3.40.50.300:FF:000522">
    <property type="entry name" value="Gluconokinase"/>
    <property type="match status" value="1"/>
</dbReference>
<evidence type="ECO:0000256" key="11">
    <source>
        <dbReference type="ARBA" id="ARBA00048090"/>
    </source>
</evidence>
<organism evidence="12 13">
    <name type="scientific">Agromyces albus</name>
    <dbReference type="NCBI Taxonomy" id="205332"/>
    <lineage>
        <taxon>Bacteria</taxon>
        <taxon>Bacillati</taxon>
        <taxon>Actinomycetota</taxon>
        <taxon>Actinomycetes</taxon>
        <taxon>Micrococcales</taxon>
        <taxon>Microbacteriaceae</taxon>
        <taxon>Agromyces</taxon>
    </lineage>
</organism>
<dbReference type="GO" id="GO:0019521">
    <property type="term" value="P:D-gluconate metabolic process"/>
    <property type="evidence" value="ECO:0007669"/>
    <property type="project" value="UniProtKB-KW"/>
</dbReference>
<dbReference type="PRINTS" id="PR00080">
    <property type="entry name" value="SDRFAMILY"/>
</dbReference>
<evidence type="ECO:0000256" key="3">
    <source>
        <dbReference type="ARBA" id="ARBA00008420"/>
    </source>
</evidence>
<evidence type="ECO:0000256" key="10">
    <source>
        <dbReference type="ARBA" id="ARBA00023064"/>
    </source>
</evidence>
<dbReference type="GO" id="GO:0046316">
    <property type="term" value="F:gluconokinase activity"/>
    <property type="evidence" value="ECO:0007669"/>
    <property type="project" value="UniProtKB-EC"/>
</dbReference>
<dbReference type="EC" id="2.7.1.12" evidence="4"/>
<dbReference type="OrthoDB" id="286404at2"/>